<name>A0AAV7FD13_ARIFI</name>
<evidence type="ECO:0000313" key="2">
    <source>
        <dbReference type="Proteomes" id="UP000825729"/>
    </source>
</evidence>
<organism evidence="1 2">
    <name type="scientific">Aristolochia fimbriata</name>
    <name type="common">White veined hardy Dutchman's pipe vine</name>
    <dbReference type="NCBI Taxonomy" id="158543"/>
    <lineage>
        <taxon>Eukaryota</taxon>
        <taxon>Viridiplantae</taxon>
        <taxon>Streptophyta</taxon>
        <taxon>Embryophyta</taxon>
        <taxon>Tracheophyta</taxon>
        <taxon>Spermatophyta</taxon>
        <taxon>Magnoliopsida</taxon>
        <taxon>Magnoliidae</taxon>
        <taxon>Piperales</taxon>
        <taxon>Aristolochiaceae</taxon>
        <taxon>Aristolochia</taxon>
    </lineage>
</organism>
<dbReference type="InterPro" id="IPR043502">
    <property type="entry name" value="DNA/RNA_pol_sf"/>
</dbReference>
<dbReference type="Proteomes" id="UP000825729">
    <property type="component" value="Unassembled WGS sequence"/>
</dbReference>
<dbReference type="AlphaFoldDB" id="A0AAV7FD13"/>
<gene>
    <name evidence="1" type="ORF">H6P81_002962</name>
</gene>
<reference evidence="1 2" key="1">
    <citation type="submission" date="2021-07" db="EMBL/GenBank/DDBJ databases">
        <title>The Aristolochia fimbriata genome: insights into angiosperm evolution, floral development and chemical biosynthesis.</title>
        <authorList>
            <person name="Jiao Y."/>
        </authorList>
    </citation>
    <scope>NUCLEOTIDE SEQUENCE [LARGE SCALE GENOMIC DNA]</scope>
    <source>
        <strain evidence="1">IBCAS-2021</strain>
        <tissue evidence="1">Leaf</tissue>
    </source>
</reference>
<keyword evidence="2" id="KW-1185">Reference proteome</keyword>
<proteinExistence type="predicted"/>
<comment type="caution">
    <text evidence="1">The sequence shown here is derived from an EMBL/GenBank/DDBJ whole genome shotgun (WGS) entry which is preliminary data.</text>
</comment>
<dbReference type="SUPFAM" id="SSF56672">
    <property type="entry name" value="DNA/RNA polymerases"/>
    <property type="match status" value="1"/>
</dbReference>
<sequence>MENGLEGYSQNEEPFYIEETEELGNNSKLNMVKELELKEDRTSNETPKLELKPLPDSLKYIFLEKDSNPVIISSSLTDCEEDMLVKVLKQHKKAIGWSISDLKGISPTMCMHKILMEDTFKPIVQPQRRLNPAMQEAVKKEVIKLLDKGTL</sequence>
<dbReference type="EMBL" id="JAINDJ010000002">
    <property type="protein sequence ID" value="KAG9458454.1"/>
    <property type="molecule type" value="Genomic_DNA"/>
</dbReference>
<accession>A0AAV7FD13</accession>
<dbReference type="Gene3D" id="3.10.10.10">
    <property type="entry name" value="HIV Type 1 Reverse Transcriptase, subunit A, domain 1"/>
    <property type="match status" value="1"/>
</dbReference>
<evidence type="ECO:0000313" key="1">
    <source>
        <dbReference type="EMBL" id="KAG9458454.1"/>
    </source>
</evidence>
<protein>
    <recommendedName>
        <fullName evidence="3">Reverse transcriptase domain-containing protein</fullName>
    </recommendedName>
</protein>
<evidence type="ECO:0008006" key="3">
    <source>
        <dbReference type="Google" id="ProtNLM"/>
    </source>
</evidence>